<dbReference type="SUPFAM" id="SSF53335">
    <property type="entry name" value="S-adenosyl-L-methionine-dependent methyltransferases"/>
    <property type="match status" value="1"/>
</dbReference>
<name>A0A1J5Q117_9ZZZZ</name>
<evidence type="ECO:0000256" key="1">
    <source>
        <dbReference type="ARBA" id="ARBA00010815"/>
    </source>
</evidence>
<proteinExistence type="inferred from homology"/>
<dbReference type="InterPro" id="IPR003333">
    <property type="entry name" value="CMAS"/>
</dbReference>
<dbReference type="Pfam" id="PF02353">
    <property type="entry name" value="CMAS"/>
    <property type="match status" value="1"/>
</dbReference>
<evidence type="ECO:0000256" key="3">
    <source>
        <dbReference type="ARBA" id="ARBA00022679"/>
    </source>
</evidence>
<dbReference type="GO" id="GO:0008610">
    <property type="term" value="P:lipid biosynthetic process"/>
    <property type="evidence" value="ECO:0007669"/>
    <property type="project" value="InterPro"/>
</dbReference>
<dbReference type="Gene3D" id="3.40.50.150">
    <property type="entry name" value="Vaccinia Virus protein VP39"/>
    <property type="match status" value="1"/>
</dbReference>
<keyword evidence="2 6" id="KW-0489">Methyltransferase</keyword>
<dbReference type="GO" id="GO:0032259">
    <property type="term" value="P:methylation"/>
    <property type="evidence" value="ECO:0007669"/>
    <property type="project" value="UniProtKB-KW"/>
</dbReference>
<evidence type="ECO:0000256" key="5">
    <source>
        <dbReference type="ARBA" id="ARBA00023098"/>
    </source>
</evidence>
<gene>
    <name evidence="6" type="primary">cfa_14</name>
    <name evidence="6" type="ORF">GALL_413540</name>
</gene>
<dbReference type="EC" id="2.1.1.79" evidence="6"/>
<keyword evidence="5" id="KW-0443">Lipid metabolism</keyword>
<dbReference type="AlphaFoldDB" id="A0A1J5Q117"/>
<dbReference type="PANTHER" id="PTHR43667">
    <property type="entry name" value="CYCLOPROPANE-FATTY-ACYL-PHOSPHOLIPID SYNTHASE"/>
    <property type="match status" value="1"/>
</dbReference>
<reference evidence="6" key="1">
    <citation type="submission" date="2016-10" db="EMBL/GenBank/DDBJ databases">
        <title>Sequence of Gallionella enrichment culture.</title>
        <authorList>
            <person name="Poehlein A."/>
            <person name="Muehling M."/>
            <person name="Daniel R."/>
        </authorList>
    </citation>
    <scope>NUCLEOTIDE SEQUENCE</scope>
</reference>
<sequence>MTQLRKRGIPECPLCVMYNALARGFHHSYHLSETCGNHSVPRESDVTAGTLASTGSLFSVVSMDRLLRYFLQQFIRRGAMTFTTASGAKFTCGDGTGEPVSVRFLSSDAERRVLLNPELALGEVYMEGSFVVEIGSIADALAILMDQPEILPRWAKLQWWLRYLVRHVGQFNPRGRSKNNVAHHYDLDGRLYSLFLDADKQYSCGYFEKPDATLDDAQLAKKRHIAAKLLIRRGDKVLDIGSGWGGLGLYLAEMTGADVTGVTLSTEQLQASNARAAESNLAHSAKFVLEDYRDIPGPFDRIVSVGMFEHVGVDFYETYFKRCAELLSDDGVMLLHSIGRSDGPDVTNPWISKYIFPGGYIPALSEVMPAIERAGLLVCDIEILRLHYAETLKEWRERFMARREEAVRLYDERFARMWEFYLACSEMSFRKQNLMNFQIQFAKRQGVVPTTRDYLAREETRLRGLERGTRPRLQIAGE</sequence>
<evidence type="ECO:0000313" key="6">
    <source>
        <dbReference type="EMBL" id="OIQ76960.1"/>
    </source>
</evidence>
<evidence type="ECO:0000256" key="4">
    <source>
        <dbReference type="ARBA" id="ARBA00022691"/>
    </source>
</evidence>
<evidence type="ECO:0000256" key="2">
    <source>
        <dbReference type="ARBA" id="ARBA00022603"/>
    </source>
</evidence>
<comment type="caution">
    <text evidence="6">The sequence shown here is derived from an EMBL/GenBank/DDBJ whole genome shotgun (WGS) entry which is preliminary data.</text>
</comment>
<protein>
    <submittedName>
        <fullName evidence="6">Cyclopropane-fatty-acyl-phospholipid synthase</fullName>
        <ecNumber evidence="6">2.1.1.79</ecNumber>
    </submittedName>
</protein>
<dbReference type="PIRSF" id="PIRSF003085">
    <property type="entry name" value="CMAS"/>
    <property type="match status" value="1"/>
</dbReference>
<dbReference type="EMBL" id="MLJW01001729">
    <property type="protein sequence ID" value="OIQ76960.1"/>
    <property type="molecule type" value="Genomic_DNA"/>
</dbReference>
<dbReference type="PANTHER" id="PTHR43667:SF1">
    <property type="entry name" value="CYCLOPROPANE-FATTY-ACYL-PHOSPHOLIPID SYNTHASE"/>
    <property type="match status" value="1"/>
</dbReference>
<dbReference type="GO" id="GO:0008825">
    <property type="term" value="F:cyclopropane-fatty-acyl-phospholipid synthase activity"/>
    <property type="evidence" value="ECO:0007669"/>
    <property type="project" value="UniProtKB-EC"/>
</dbReference>
<comment type="similarity">
    <text evidence="1">Belongs to the CFA/CMAS family.</text>
</comment>
<dbReference type="InterPro" id="IPR050723">
    <property type="entry name" value="CFA/CMAS"/>
</dbReference>
<keyword evidence="3 6" id="KW-0808">Transferase</keyword>
<organism evidence="6">
    <name type="scientific">mine drainage metagenome</name>
    <dbReference type="NCBI Taxonomy" id="410659"/>
    <lineage>
        <taxon>unclassified sequences</taxon>
        <taxon>metagenomes</taxon>
        <taxon>ecological metagenomes</taxon>
    </lineage>
</organism>
<keyword evidence="4" id="KW-0949">S-adenosyl-L-methionine</keyword>
<accession>A0A1J5Q117</accession>
<dbReference type="CDD" id="cd02440">
    <property type="entry name" value="AdoMet_MTases"/>
    <property type="match status" value="1"/>
</dbReference>
<dbReference type="InterPro" id="IPR029063">
    <property type="entry name" value="SAM-dependent_MTases_sf"/>
</dbReference>